<protein>
    <recommendedName>
        <fullName evidence="3">Acyl-CoA oxidase C-terminal domain-containing protein</fullName>
    </recommendedName>
</protein>
<dbReference type="GO" id="GO:0005777">
    <property type="term" value="C:peroxisome"/>
    <property type="evidence" value="ECO:0007669"/>
    <property type="project" value="InterPro"/>
</dbReference>
<dbReference type="Proteomes" id="UP000541444">
    <property type="component" value="Unassembled WGS sequence"/>
</dbReference>
<accession>A0A7J7NDV2</accession>
<dbReference type="GO" id="GO:0001676">
    <property type="term" value="P:long-chain fatty acid metabolic process"/>
    <property type="evidence" value="ECO:0007669"/>
    <property type="project" value="TreeGrafter"/>
</dbReference>
<dbReference type="InterPro" id="IPR036250">
    <property type="entry name" value="AcylCo_DH-like_C"/>
</dbReference>
<evidence type="ECO:0000256" key="2">
    <source>
        <dbReference type="ARBA" id="ARBA00023002"/>
    </source>
</evidence>
<dbReference type="GO" id="GO:0005504">
    <property type="term" value="F:fatty acid binding"/>
    <property type="evidence" value="ECO:0007669"/>
    <property type="project" value="TreeGrafter"/>
</dbReference>
<evidence type="ECO:0000259" key="3">
    <source>
        <dbReference type="Pfam" id="PF01756"/>
    </source>
</evidence>
<dbReference type="InterPro" id="IPR002655">
    <property type="entry name" value="Acyl-CoA_oxidase_C"/>
</dbReference>
<dbReference type="GO" id="GO:0003997">
    <property type="term" value="F:acyl-CoA oxidase activity"/>
    <property type="evidence" value="ECO:0007669"/>
    <property type="project" value="InterPro"/>
</dbReference>
<gene>
    <name evidence="4" type="ORF">GIB67_018800</name>
</gene>
<dbReference type="GO" id="GO:0055088">
    <property type="term" value="P:lipid homeostasis"/>
    <property type="evidence" value="ECO:0007669"/>
    <property type="project" value="TreeGrafter"/>
</dbReference>
<dbReference type="GO" id="GO:0071949">
    <property type="term" value="F:FAD binding"/>
    <property type="evidence" value="ECO:0007669"/>
    <property type="project" value="InterPro"/>
</dbReference>
<reference evidence="4 5" key="1">
    <citation type="journal article" date="2020" name="IScience">
        <title>Genome Sequencing of the Endangered Kingdonia uniflora (Circaeasteraceae, Ranunculales) Reveals Potential Mechanisms of Evolutionary Specialization.</title>
        <authorList>
            <person name="Sun Y."/>
            <person name="Deng T."/>
            <person name="Zhang A."/>
            <person name="Moore M.J."/>
            <person name="Landis J.B."/>
            <person name="Lin N."/>
            <person name="Zhang H."/>
            <person name="Zhang X."/>
            <person name="Huang J."/>
            <person name="Zhang X."/>
            <person name="Sun H."/>
            <person name="Wang H."/>
        </authorList>
    </citation>
    <scope>NUCLEOTIDE SEQUENCE [LARGE SCALE GENOMIC DNA]</scope>
    <source>
        <strain evidence="4">TB1705</strain>
        <tissue evidence="4">Leaf</tissue>
    </source>
</reference>
<keyword evidence="2" id="KW-0560">Oxidoreductase</keyword>
<evidence type="ECO:0000313" key="5">
    <source>
        <dbReference type="Proteomes" id="UP000541444"/>
    </source>
</evidence>
<organism evidence="4 5">
    <name type="scientific">Kingdonia uniflora</name>
    <dbReference type="NCBI Taxonomy" id="39325"/>
    <lineage>
        <taxon>Eukaryota</taxon>
        <taxon>Viridiplantae</taxon>
        <taxon>Streptophyta</taxon>
        <taxon>Embryophyta</taxon>
        <taxon>Tracheophyta</taxon>
        <taxon>Spermatophyta</taxon>
        <taxon>Magnoliopsida</taxon>
        <taxon>Ranunculales</taxon>
        <taxon>Circaeasteraceae</taxon>
        <taxon>Kingdonia</taxon>
    </lineage>
</organism>
<dbReference type="Gene3D" id="1.20.140.10">
    <property type="entry name" value="Butyryl-CoA Dehydrogenase, subunit A, domain 3"/>
    <property type="match status" value="1"/>
</dbReference>
<dbReference type="AlphaFoldDB" id="A0A7J7NDV2"/>
<dbReference type="GO" id="GO:0033540">
    <property type="term" value="P:fatty acid beta-oxidation using acyl-CoA oxidase"/>
    <property type="evidence" value="ECO:0007669"/>
    <property type="project" value="TreeGrafter"/>
</dbReference>
<dbReference type="Pfam" id="PF01756">
    <property type="entry name" value="ACOX"/>
    <property type="match status" value="1"/>
</dbReference>
<comment type="caution">
    <text evidence="4">The sequence shown here is derived from an EMBL/GenBank/DDBJ whole genome shotgun (WGS) entry which is preliminary data.</text>
</comment>
<name>A0A7J7NDV2_9MAGN</name>
<feature type="domain" description="Acyl-CoA oxidase C-terminal" evidence="3">
    <location>
        <begin position="2"/>
        <end position="109"/>
    </location>
</feature>
<dbReference type="SUPFAM" id="SSF47203">
    <property type="entry name" value="Acyl-CoA dehydrogenase C-terminal domain-like"/>
    <property type="match status" value="1"/>
</dbReference>
<evidence type="ECO:0000256" key="1">
    <source>
        <dbReference type="ARBA" id="ARBA00006288"/>
    </source>
</evidence>
<comment type="similarity">
    <text evidence="1">Belongs to the acyl-CoA oxidase family.</text>
</comment>
<dbReference type="PANTHER" id="PTHR10909:SF250">
    <property type="entry name" value="PEROXISOMAL ACYL-COENZYME A OXIDASE 1"/>
    <property type="match status" value="1"/>
</dbReference>
<dbReference type="InterPro" id="IPR012258">
    <property type="entry name" value="Acyl-CoA_oxidase"/>
</dbReference>
<dbReference type="PANTHER" id="PTHR10909">
    <property type="entry name" value="ELECTRON TRANSPORT OXIDOREDUCTASE"/>
    <property type="match status" value="1"/>
</dbReference>
<dbReference type="OrthoDB" id="538336at2759"/>
<keyword evidence="5" id="KW-1185">Reference proteome</keyword>
<sequence length="117" mass="13499">MKEQLQILCNIYAPFLLHKHQGDFLATRAITPKQASFSSDQLRILYAQAHPNAIALVDAFNYTDHYLGSVLGRYDGNVYPNLYAKVWEEPLNDTVVPEGYREYIQPMLKQQLRTARL</sequence>
<dbReference type="EMBL" id="JACGCM010000854">
    <property type="protein sequence ID" value="KAF6165356.1"/>
    <property type="molecule type" value="Genomic_DNA"/>
</dbReference>
<proteinExistence type="inferred from homology"/>
<evidence type="ECO:0000313" key="4">
    <source>
        <dbReference type="EMBL" id="KAF6165356.1"/>
    </source>
</evidence>